<dbReference type="SUPFAM" id="SSF53613">
    <property type="entry name" value="Ribokinase-like"/>
    <property type="match status" value="1"/>
</dbReference>
<evidence type="ECO:0000256" key="3">
    <source>
        <dbReference type="ARBA" id="ARBA00022777"/>
    </source>
</evidence>
<comment type="caution">
    <text evidence="7">The sequence shown here is derived from an EMBL/GenBank/DDBJ whole genome shotgun (WGS) entry which is preliminary data.</text>
</comment>
<dbReference type="NCBIfam" id="TIGR00097">
    <property type="entry name" value="HMP-P_kinase"/>
    <property type="match status" value="1"/>
</dbReference>
<dbReference type="RefSeq" id="WP_304448542.1">
    <property type="nucleotide sequence ID" value="NZ_JARRAH010000001.1"/>
</dbReference>
<accession>A0ABD5UDA0</accession>
<dbReference type="InterPro" id="IPR036409">
    <property type="entry name" value="Aldolase_II/adducin_N_sf"/>
</dbReference>
<dbReference type="InterPro" id="IPR004399">
    <property type="entry name" value="HMP/HMP-P_kinase_dom"/>
</dbReference>
<dbReference type="InterPro" id="IPR013749">
    <property type="entry name" value="PM/HMP-P_kinase-1"/>
</dbReference>
<evidence type="ECO:0000256" key="2">
    <source>
        <dbReference type="ARBA" id="ARBA00022741"/>
    </source>
</evidence>
<dbReference type="InterPro" id="IPR019293">
    <property type="entry name" value="ThiN"/>
</dbReference>
<dbReference type="InterPro" id="IPR029056">
    <property type="entry name" value="Ribokinase-like"/>
</dbReference>
<proteinExistence type="predicted"/>
<dbReference type="Gene3D" id="3.40.1190.20">
    <property type="match status" value="1"/>
</dbReference>
<keyword evidence="4" id="KW-0067">ATP-binding</keyword>
<evidence type="ECO:0000313" key="7">
    <source>
        <dbReference type="EMBL" id="MFC6836868.1"/>
    </source>
</evidence>
<dbReference type="EC" id="2.7.1.49" evidence="7"/>
<dbReference type="Gene3D" id="3.40.225.10">
    <property type="entry name" value="Class II aldolase/adducin N-terminal domain"/>
    <property type="match status" value="1"/>
</dbReference>
<dbReference type="GO" id="GO:0008972">
    <property type="term" value="F:phosphomethylpyrimidine kinase activity"/>
    <property type="evidence" value="ECO:0007669"/>
    <property type="project" value="UniProtKB-EC"/>
</dbReference>
<keyword evidence="3 7" id="KW-0418">Kinase</keyword>
<sequence length="442" mass="45157">MRAAAPVTLPVALTIAGSDSGGGAGIQADLKTMEALGTFGTSVVTATTAQNTRGVTGSHVVPTEHVEAQLDAVLDDFDVGAAKTGMLATSEVVEAVAARAADFDCPLVVDPVMVATSGDRLLAEAAEEAYEALVAEATVVTPNADEVEVLVGERPESEADARAAGEALLDFGARAALVKGGHIGSGDEVVDTLVTGEGVETFRHRRVDTDATHGSGCTLASAVAARLARGDDVERAVERATGFVARAVRYHHAVGEGPGAVHHLAALRERADRQPTAEAVEGLLATLREHGDAVRALVPEVGMNVVGASRYAESRAEAAAVEGRLTKTLAGVAAPRGVRFGASNNVARVLLAAREQDPSLRFAAVCRNDEAVRDALADAGLEVAVVDGETAYEEGIAAAFDGGVPDVVAFDAGVGREATALLLSGEAATLEDRLLALADALR</sequence>
<organism evidence="7 8">
    <name type="scientific">Halomarina ordinaria</name>
    <dbReference type="NCBI Taxonomy" id="3033939"/>
    <lineage>
        <taxon>Archaea</taxon>
        <taxon>Methanobacteriati</taxon>
        <taxon>Methanobacteriota</taxon>
        <taxon>Stenosarchaea group</taxon>
        <taxon>Halobacteria</taxon>
        <taxon>Halobacteriales</taxon>
        <taxon>Natronomonadaceae</taxon>
        <taxon>Halomarina</taxon>
    </lineage>
</organism>
<dbReference type="CDD" id="cd01169">
    <property type="entry name" value="HMPP_kinase"/>
    <property type="match status" value="1"/>
</dbReference>
<evidence type="ECO:0000256" key="1">
    <source>
        <dbReference type="ARBA" id="ARBA00022679"/>
    </source>
</evidence>
<gene>
    <name evidence="7" type="primary">thiD</name>
    <name evidence="7" type="ORF">ACFQHK_10120</name>
</gene>
<evidence type="ECO:0000259" key="5">
    <source>
        <dbReference type="Pfam" id="PF08543"/>
    </source>
</evidence>
<evidence type="ECO:0000256" key="4">
    <source>
        <dbReference type="ARBA" id="ARBA00022840"/>
    </source>
</evidence>
<dbReference type="Proteomes" id="UP001596406">
    <property type="component" value="Unassembled WGS sequence"/>
</dbReference>
<dbReference type="GO" id="GO:0009228">
    <property type="term" value="P:thiamine biosynthetic process"/>
    <property type="evidence" value="ECO:0007669"/>
    <property type="project" value="UniProtKB-ARBA"/>
</dbReference>
<reference evidence="7 8" key="1">
    <citation type="journal article" date="2019" name="Int. J. Syst. Evol. Microbiol.">
        <title>The Global Catalogue of Microorganisms (GCM) 10K type strain sequencing project: providing services to taxonomists for standard genome sequencing and annotation.</title>
        <authorList>
            <consortium name="The Broad Institute Genomics Platform"/>
            <consortium name="The Broad Institute Genome Sequencing Center for Infectious Disease"/>
            <person name="Wu L."/>
            <person name="Ma J."/>
        </authorList>
    </citation>
    <scope>NUCLEOTIDE SEQUENCE [LARGE SCALE GENOMIC DNA]</scope>
    <source>
        <strain evidence="7 8">PSRA2</strain>
    </source>
</reference>
<dbReference type="Pfam" id="PF08543">
    <property type="entry name" value="Phos_pyr_kin"/>
    <property type="match status" value="1"/>
</dbReference>
<dbReference type="EMBL" id="JBHSXM010000001">
    <property type="protein sequence ID" value="MFC6836868.1"/>
    <property type="molecule type" value="Genomic_DNA"/>
</dbReference>
<dbReference type="Pfam" id="PF10120">
    <property type="entry name" value="ThiN"/>
    <property type="match status" value="1"/>
</dbReference>
<dbReference type="PANTHER" id="PTHR20858:SF17">
    <property type="entry name" value="HYDROXYMETHYLPYRIMIDINE_PHOSPHOMETHYLPYRIMIDINE KINASE THI20-RELATED"/>
    <property type="match status" value="1"/>
</dbReference>
<feature type="domain" description="Pyridoxamine kinase/Phosphomethylpyrimidine kinase" evidence="5">
    <location>
        <begin position="19"/>
        <end position="262"/>
    </location>
</feature>
<dbReference type="AlphaFoldDB" id="A0ABD5UDA0"/>
<dbReference type="EC" id="2.7.4.7" evidence="7"/>
<dbReference type="SUPFAM" id="SSF53639">
    <property type="entry name" value="AraD/HMP-PK domain-like"/>
    <property type="match status" value="1"/>
</dbReference>
<evidence type="ECO:0000259" key="6">
    <source>
        <dbReference type="Pfam" id="PF10120"/>
    </source>
</evidence>
<evidence type="ECO:0000313" key="8">
    <source>
        <dbReference type="Proteomes" id="UP001596406"/>
    </source>
</evidence>
<dbReference type="GO" id="GO:0008902">
    <property type="term" value="F:hydroxymethylpyrimidine kinase activity"/>
    <property type="evidence" value="ECO:0007669"/>
    <property type="project" value="UniProtKB-EC"/>
</dbReference>
<dbReference type="GO" id="GO:0005524">
    <property type="term" value="F:ATP binding"/>
    <property type="evidence" value="ECO:0007669"/>
    <property type="project" value="UniProtKB-KW"/>
</dbReference>
<dbReference type="FunFam" id="3.40.1190.20:FF:000003">
    <property type="entry name" value="Phosphomethylpyrimidine kinase ThiD"/>
    <property type="match status" value="1"/>
</dbReference>
<protein>
    <submittedName>
        <fullName evidence="7">Bifunctional hydroxymethylpyrimidine kinase/phosphomethylpyrimidine kinase</fullName>
        <ecNumber evidence="7">2.7.1.49</ecNumber>
        <ecNumber evidence="7">2.7.4.7</ecNumber>
    </submittedName>
</protein>
<feature type="domain" description="Thiamine-phosphate synthase ThiN" evidence="6">
    <location>
        <begin position="283"/>
        <end position="434"/>
    </location>
</feature>
<keyword evidence="1 7" id="KW-0808">Transferase</keyword>
<keyword evidence="8" id="KW-1185">Reference proteome</keyword>
<name>A0ABD5UDA0_9EURY</name>
<keyword evidence="2" id="KW-0547">Nucleotide-binding</keyword>
<dbReference type="PANTHER" id="PTHR20858">
    <property type="entry name" value="PHOSPHOMETHYLPYRIMIDINE KINASE"/>
    <property type="match status" value="1"/>
</dbReference>